<keyword evidence="3" id="KW-0805">Transcription regulation</keyword>
<reference evidence="8" key="1">
    <citation type="submission" date="2022-11" db="EMBL/GenBank/DDBJ databases">
        <title>Nonomuraea corallina sp. nov., a new species of the genus Nonomuraea isolated from sea side sediment in Thai sea.</title>
        <authorList>
            <person name="Ngamcharungchit C."/>
            <person name="Matsumoto A."/>
            <person name="Suriyachadkun C."/>
            <person name="Panbangred W."/>
            <person name="Inahashi Y."/>
            <person name="Intra B."/>
        </authorList>
    </citation>
    <scope>NUCLEOTIDE SEQUENCE</scope>
    <source>
        <strain evidence="8">MCN248</strain>
    </source>
</reference>
<dbReference type="InterPro" id="IPR015424">
    <property type="entry name" value="PyrdxlP-dep_Trfase"/>
</dbReference>
<dbReference type="SUPFAM" id="SSF53383">
    <property type="entry name" value="PLP-dependent transferases"/>
    <property type="match status" value="1"/>
</dbReference>
<dbReference type="PANTHER" id="PTHR46577:SF1">
    <property type="entry name" value="HTH-TYPE TRANSCRIPTIONAL REGULATORY PROTEIN GABR"/>
    <property type="match status" value="1"/>
</dbReference>
<dbReference type="GO" id="GO:0008483">
    <property type="term" value="F:transaminase activity"/>
    <property type="evidence" value="ECO:0007669"/>
    <property type="project" value="UniProtKB-KW"/>
</dbReference>
<dbReference type="InterPro" id="IPR036388">
    <property type="entry name" value="WH-like_DNA-bd_sf"/>
</dbReference>
<dbReference type="SMART" id="SM00345">
    <property type="entry name" value="HTH_GNTR"/>
    <property type="match status" value="1"/>
</dbReference>
<dbReference type="InterPro" id="IPR000524">
    <property type="entry name" value="Tscrpt_reg_HTH_GntR"/>
</dbReference>
<comment type="caution">
    <text evidence="8">The sequence shown here is derived from an EMBL/GenBank/DDBJ whole genome shotgun (WGS) entry which is preliminary data.</text>
</comment>
<evidence type="ECO:0000256" key="6">
    <source>
        <dbReference type="SAM" id="MobiDB-lite"/>
    </source>
</evidence>
<name>A0ABT4SE67_9ACTN</name>
<dbReference type="InterPro" id="IPR036390">
    <property type="entry name" value="WH_DNA-bd_sf"/>
</dbReference>
<feature type="compositionally biased region" description="Low complexity" evidence="6">
    <location>
        <begin position="241"/>
        <end position="261"/>
    </location>
</feature>
<keyword evidence="2" id="KW-0663">Pyridoxal phosphate</keyword>
<evidence type="ECO:0000256" key="3">
    <source>
        <dbReference type="ARBA" id="ARBA00023015"/>
    </source>
</evidence>
<dbReference type="Pfam" id="PF00392">
    <property type="entry name" value="GntR"/>
    <property type="match status" value="1"/>
</dbReference>
<dbReference type="Gene3D" id="1.10.10.10">
    <property type="entry name" value="Winged helix-like DNA-binding domain superfamily/Winged helix DNA-binding domain"/>
    <property type="match status" value="1"/>
</dbReference>
<keyword evidence="8" id="KW-0032">Aminotransferase</keyword>
<evidence type="ECO:0000313" key="8">
    <source>
        <dbReference type="EMBL" id="MDA0635497.1"/>
    </source>
</evidence>
<dbReference type="InterPro" id="IPR004839">
    <property type="entry name" value="Aminotransferase_I/II_large"/>
</dbReference>
<gene>
    <name evidence="8" type="ORF">OUY22_18925</name>
</gene>
<keyword evidence="9" id="KW-1185">Reference proteome</keyword>
<dbReference type="PANTHER" id="PTHR46577">
    <property type="entry name" value="HTH-TYPE TRANSCRIPTIONAL REGULATORY PROTEIN GABR"/>
    <property type="match status" value="1"/>
</dbReference>
<dbReference type="InterPro" id="IPR051446">
    <property type="entry name" value="HTH_trans_reg/aminotransferase"/>
</dbReference>
<dbReference type="Pfam" id="PF00155">
    <property type="entry name" value="Aminotran_1_2"/>
    <property type="match status" value="2"/>
</dbReference>
<dbReference type="RefSeq" id="WP_270156344.1">
    <property type="nucleotide sequence ID" value="NZ_JAPNNL010000072.1"/>
</dbReference>
<organism evidence="8 9">
    <name type="scientific">Nonomuraea corallina</name>
    <dbReference type="NCBI Taxonomy" id="2989783"/>
    <lineage>
        <taxon>Bacteria</taxon>
        <taxon>Bacillati</taxon>
        <taxon>Actinomycetota</taxon>
        <taxon>Actinomycetes</taxon>
        <taxon>Streptosporangiales</taxon>
        <taxon>Streptosporangiaceae</taxon>
        <taxon>Nonomuraea</taxon>
    </lineage>
</organism>
<accession>A0ABT4SE67</accession>
<comment type="similarity">
    <text evidence="1">In the C-terminal section; belongs to the class-I pyridoxal-phosphate-dependent aminotransferase family.</text>
</comment>
<dbReference type="Proteomes" id="UP001144036">
    <property type="component" value="Unassembled WGS sequence"/>
</dbReference>
<sequence length="547" mass="57886">MNGANTDHLVDLLGRWASGRGPLYLLLAARLRALIDDGVLHPGEPLPPDRVLAGRLAVGRGTVVAAYELLQREGRVLRRQGSGTRVAELDLPGLRTSDGVTTNPLLLHILHPPDGAMLLTCAAPDEPPPELAEAYEEAAGRLAGMRDLGYQPAGQPDLCEAVAAYYRRRGLPTTAQEIIVTTGAQQALTLLAGLLVSPGDRVLTESPTYPGALEVFRQAAASVRPVLLDPLARPEESPADESSLGEPPLGESSLGESSLGGASLGGASLGESSLGGGLDAGSLLSAVPAPVASGRRLAPIDLVRAARERAALLYTVPTASNPTGTIMDVRTRRRVAALTAEHDLPVIDDEVCAELCFDGETPAPLAAYASGKQVITVASLSKMVWGGLRIGWIRAPAPLVARLARLRAVHDLGGDVVSQLAATALLRRLDEIKHARLPVLRARHDHLCAELRDRLPSWSFEPARGGQTIWVRLPRGEADSYAQVALRHGVAVPPGRSFDPLGGLADRMRLHFLFPEAELSAAVRALAAAWRAYDGVERPPSRPTLVV</sequence>
<feature type="region of interest" description="Disordered" evidence="6">
    <location>
        <begin position="233"/>
        <end position="262"/>
    </location>
</feature>
<dbReference type="InterPro" id="IPR015421">
    <property type="entry name" value="PyrdxlP-dep_Trfase_major"/>
</dbReference>
<keyword evidence="8" id="KW-0808">Transferase</keyword>
<proteinExistence type="inferred from homology"/>
<keyword evidence="5" id="KW-0804">Transcription</keyword>
<dbReference type="SUPFAM" id="SSF46785">
    <property type="entry name" value="Winged helix' DNA-binding domain"/>
    <property type="match status" value="1"/>
</dbReference>
<evidence type="ECO:0000256" key="4">
    <source>
        <dbReference type="ARBA" id="ARBA00023125"/>
    </source>
</evidence>
<evidence type="ECO:0000256" key="2">
    <source>
        <dbReference type="ARBA" id="ARBA00022898"/>
    </source>
</evidence>
<evidence type="ECO:0000256" key="1">
    <source>
        <dbReference type="ARBA" id="ARBA00005384"/>
    </source>
</evidence>
<dbReference type="Gene3D" id="3.40.640.10">
    <property type="entry name" value="Type I PLP-dependent aspartate aminotransferase-like (Major domain)"/>
    <property type="match status" value="2"/>
</dbReference>
<protein>
    <submittedName>
        <fullName evidence="8">PLP-dependent aminotransferase family protein</fullName>
    </submittedName>
</protein>
<evidence type="ECO:0000313" key="9">
    <source>
        <dbReference type="Proteomes" id="UP001144036"/>
    </source>
</evidence>
<evidence type="ECO:0000256" key="5">
    <source>
        <dbReference type="ARBA" id="ARBA00023163"/>
    </source>
</evidence>
<dbReference type="PROSITE" id="PS50949">
    <property type="entry name" value="HTH_GNTR"/>
    <property type="match status" value="1"/>
</dbReference>
<dbReference type="CDD" id="cd07377">
    <property type="entry name" value="WHTH_GntR"/>
    <property type="match status" value="1"/>
</dbReference>
<dbReference type="CDD" id="cd00609">
    <property type="entry name" value="AAT_like"/>
    <property type="match status" value="1"/>
</dbReference>
<keyword evidence="4" id="KW-0238">DNA-binding</keyword>
<feature type="domain" description="HTH gntR-type" evidence="7">
    <location>
        <begin position="21"/>
        <end position="89"/>
    </location>
</feature>
<dbReference type="EMBL" id="JAPNNL010000072">
    <property type="protein sequence ID" value="MDA0635497.1"/>
    <property type="molecule type" value="Genomic_DNA"/>
</dbReference>
<evidence type="ECO:0000259" key="7">
    <source>
        <dbReference type="PROSITE" id="PS50949"/>
    </source>
</evidence>